<dbReference type="Pfam" id="PF00452">
    <property type="entry name" value="Bcl-2"/>
    <property type="match status" value="1"/>
</dbReference>
<gene>
    <name evidence="7" type="primary">LOC100199542</name>
</gene>
<evidence type="ECO:0000256" key="4">
    <source>
        <dbReference type="SAM" id="Phobius"/>
    </source>
</evidence>
<dbReference type="PRINTS" id="PR01862">
    <property type="entry name" value="BCL2FAMILY"/>
</dbReference>
<dbReference type="Proteomes" id="UP001652625">
    <property type="component" value="Chromosome 02"/>
</dbReference>
<keyword evidence="4" id="KW-0472">Membrane</keyword>
<dbReference type="PROSITE" id="PS50062">
    <property type="entry name" value="BCL2_FAMILY"/>
    <property type="match status" value="1"/>
</dbReference>
<dbReference type="InterPro" id="IPR036834">
    <property type="entry name" value="Bcl-2-like_sf"/>
</dbReference>
<dbReference type="CDD" id="cd06845">
    <property type="entry name" value="Bcl-2_like"/>
    <property type="match status" value="1"/>
</dbReference>
<dbReference type="RefSeq" id="XP_065647294.1">
    <property type="nucleotide sequence ID" value="XM_065791222.1"/>
</dbReference>
<dbReference type="GeneID" id="100199542"/>
<dbReference type="PANTHER" id="PTHR11256:SF56">
    <property type="entry name" value="BCL-2 BCL-2 HOMOLOGY REGION 1-3 DOMAIN-CONTAINING PROTEIN"/>
    <property type="match status" value="1"/>
</dbReference>
<feature type="compositionally biased region" description="Polar residues" evidence="3">
    <location>
        <begin position="33"/>
        <end position="42"/>
    </location>
</feature>
<evidence type="ECO:0000259" key="5">
    <source>
        <dbReference type="SMART" id="SM00337"/>
    </source>
</evidence>
<evidence type="ECO:0000313" key="7">
    <source>
        <dbReference type="RefSeq" id="XP_065647294.1"/>
    </source>
</evidence>
<dbReference type="SUPFAM" id="SSF56854">
    <property type="entry name" value="Bcl-2 inhibitors of programmed cell death"/>
    <property type="match status" value="1"/>
</dbReference>
<reference evidence="7" key="2">
    <citation type="submission" date="2025-08" db="UniProtKB">
        <authorList>
            <consortium name="RefSeq"/>
        </authorList>
    </citation>
    <scope>IDENTIFICATION</scope>
</reference>
<organism evidence="6 7">
    <name type="scientific">Hydra vulgaris</name>
    <name type="common">Hydra</name>
    <name type="synonym">Hydra attenuata</name>
    <dbReference type="NCBI Taxonomy" id="6087"/>
    <lineage>
        <taxon>Eukaryota</taxon>
        <taxon>Metazoa</taxon>
        <taxon>Cnidaria</taxon>
        <taxon>Hydrozoa</taxon>
        <taxon>Hydroidolina</taxon>
        <taxon>Anthoathecata</taxon>
        <taxon>Aplanulata</taxon>
        <taxon>Hydridae</taxon>
        <taxon>Hydra</taxon>
    </lineage>
</organism>
<sequence>MGPPAQPKPTIENNQPVDEEAPILDTVDGRPQRFNNGGTRIRNQPRNVVVNVNNSSNQVIESTPELFTQFLVNRMENDNIEVPEELRNRYRNGTVNRDVAHCLKRIGDDLVNNHQLNNLISSMQVTRETAYKTFFEVASHVFADGTINWGRVVTLFYFAYKLAIQVVNQLPLVEIVIGWVTKFVTDRLAQWIAERGGWNAVQEYFGSTTVQFVGVFAAGFLFAYILTKVFRR</sequence>
<keyword evidence="6" id="KW-1185">Reference proteome</keyword>
<name>A0ABM4BEA8_HYDVU</name>
<reference evidence="6" key="1">
    <citation type="submission" date="2025-05" db="UniProtKB">
        <authorList>
            <consortium name="RefSeq"/>
        </authorList>
    </citation>
    <scope>NUCLEOTIDE SEQUENCE [LARGE SCALE GENOMIC DNA]</scope>
</reference>
<feature type="transmembrane region" description="Helical" evidence="4">
    <location>
        <begin position="204"/>
        <end position="226"/>
    </location>
</feature>
<dbReference type="PANTHER" id="PTHR11256">
    <property type="entry name" value="BCL-2 RELATED"/>
    <property type="match status" value="1"/>
</dbReference>
<protein>
    <submittedName>
        <fullName evidence="7">Apoptosis regulator BAX isoform X2</fullName>
    </submittedName>
</protein>
<keyword evidence="4" id="KW-0812">Transmembrane</keyword>
<evidence type="ECO:0000256" key="1">
    <source>
        <dbReference type="ARBA" id="ARBA00009458"/>
    </source>
</evidence>
<evidence type="ECO:0000256" key="3">
    <source>
        <dbReference type="SAM" id="MobiDB-lite"/>
    </source>
</evidence>
<keyword evidence="4" id="KW-1133">Transmembrane helix</keyword>
<dbReference type="InterPro" id="IPR026298">
    <property type="entry name" value="Bcl-2_fam"/>
</dbReference>
<evidence type="ECO:0000313" key="6">
    <source>
        <dbReference type="Proteomes" id="UP001652625"/>
    </source>
</evidence>
<proteinExistence type="inferred from homology"/>
<dbReference type="InterPro" id="IPR020717">
    <property type="entry name" value="Bcl2_BH1_motif_CS"/>
</dbReference>
<feature type="region of interest" description="Disordered" evidence="3">
    <location>
        <begin position="1"/>
        <end position="42"/>
    </location>
</feature>
<comment type="similarity">
    <text evidence="1">Belongs to the Bcl-2 family.</text>
</comment>
<dbReference type="Gene3D" id="1.10.437.10">
    <property type="entry name" value="Blc2-like"/>
    <property type="match status" value="1"/>
</dbReference>
<dbReference type="PROSITE" id="PS01080">
    <property type="entry name" value="BH1"/>
    <property type="match status" value="1"/>
</dbReference>
<dbReference type="InterPro" id="IPR046371">
    <property type="entry name" value="Bcl-2_BH1-3"/>
</dbReference>
<feature type="domain" description="Bcl-2 Bcl-2 homology region 1-3" evidence="5">
    <location>
        <begin position="103"/>
        <end position="198"/>
    </location>
</feature>
<keyword evidence="2" id="KW-0053">Apoptosis</keyword>
<evidence type="ECO:0000256" key="2">
    <source>
        <dbReference type="ARBA" id="ARBA00022703"/>
    </source>
</evidence>
<dbReference type="InterPro" id="IPR002475">
    <property type="entry name" value="Bcl2-like"/>
</dbReference>
<dbReference type="SMART" id="SM00337">
    <property type="entry name" value="BCL"/>
    <property type="match status" value="1"/>
</dbReference>
<accession>A0ABM4BEA8</accession>